<gene>
    <name evidence="2" type="ORF">GSUB_16490</name>
</gene>
<keyword evidence="1" id="KW-0472">Membrane</keyword>
<organism evidence="2 3">
    <name type="scientific">Geoalkalibacter subterraneus</name>
    <dbReference type="NCBI Taxonomy" id="483547"/>
    <lineage>
        <taxon>Bacteria</taxon>
        <taxon>Pseudomonadati</taxon>
        <taxon>Thermodesulfobacteriota</taxon>
        <taxon>Desulfuromonadia</taxon>
        <taxon>Desulfuromonadales</taxon>
        <taxon>Geoalkalibacteraceae</taxon>
        <taxon>Geoalkalibacter</taxon>
    </lineage>
</organism>
<evidence type="ECO:0008006" key="4">
    <source>
        <dbReference type="Google" id="ProtNLM"/>
    </source>
</evidence>
<proteinExistence type="predicted"/>
<sequence length="204" mass="23557">MFDVFEEGWRKKLIFKEYKKSFRAAVKELQWRRFADVAQLLIIIVLLFFLGTKSTVVTVVPPNLQEDAVIEKSGASENYKLAWGWFMADIIGNVTPKNVDFVRESISLYLSPTLYQEVRKSITEQARVLREDDIAVSFSPSSAQYQKSRNRVFITGETTTTGPFGDPRREVRTYEFVIEVKNYMPVFTLFDVYEGAAQLRPKAE</sequence>
<dbReference type="HOGENOM" id="CLU_085290_0_0_7"/>
<evidence type="ECO:0000313" key="3">
    <source>
        <dbReference type="Proteomes" id="UP000035036"/>
    </source>
</evidence>
<keyword evidence="1" id="KW-0812">Transmembrane</keyword>
<dbReference type="InterPro" id="IPR007973">
    <property type="entry name" value="Pilus_assembly_TraE"/>
</dbReference>
<keyword evidence="2" id="KW-0614">Plasmid</keyword>
<dbReference type="Pfam" id="PF05309">
    <property type="entry name" value="TraE"/>
    <property type="match status" value="1"/>
</dbReference>
<dbReference type="Proteomes" id="UP000035036">
    <property type="component" value="Plasmid pGSUB1"/>
</dbReference>
<feature type="transmembrane region" description="Helical" evidence="1">
    <location>
        <begin position="33"/>
        <end position="51"/>
    </location>
</feature>
<accession>A0A0B5FTU3</accession>
<keyword evidence="3" id="KW-1185">Reference proteome</keyword>
<evidence type="ECO:0000256" key="1">
    <source>
        <dbReference type="SAM" id="Phobius"/>
    </source>
</evidence>
<name>A0A0B5FTU3_9BACT</name>
<evidence type="ECO:0000313" key="2">
    <source>
        <dbReference type="EMBL" id="AJF08109.1"/>
    </source>
</evidence>
<keyword evidence="1" id="KW-1133">Transmembrane helix</keyword>
<protein>
    <recommendedName>
        <fullName evidence="4">Conjugal transfer protein TraE</fullName>
    </recommendedName>
</protein>
<geneLocation type="plasmid" evidence="2 3">
    <name>pGSUB1</name>
</geneLocation>
<dbReference type="KEGG" id="gsb:GSUB_16490"/>
<dbReference type="EMBL" id="CP010312">
    <property type="protein sequence ID" value="AJF08109.1"/>
    <property type="molecule type" value="Genomic_DNA"/>
</dbReference>
<dbReference type="AlphaFoldDB" id="A0A0B5FTU3"/>
<reference evidence="2 3" key="1">
    <citation type="journal article" date="2015" name="Genome Announc.">
        <title>Genomes of Geoalkalibacter ferrihydriticus Z-0531T and Geoalkalibacter subterraneus Red1T, Two Haloalkaliphilic Metal-Reducing Deltaproteobacteria.</title>
        <authorList>
            <person name="Badalamenti J.P."/>
            <person name="Krajmalnik-Brown R."/>
            <person name="Torres C.I."/>
            <person name="Bond D.R."/>
        </authorList>
    </citation>
    <scope>NUCLEOTIDE SEQUENCE [LARGE SCALE GENOMIC DNA]</scope>
    <source>
        <strain evidence="2 3">Red1</strain>
        <plasmid evidence="3">Plasmid pGSUB1</plasmid>
    </source>
</reference>